<keyword evidence="7" id="KW-0224">Dipeptidase</keyword>
<dbReference type="RefSeq" id="WP_094049397.1">
    <property type="nucleotide sequence ID" value="NZ_CP022535.1"/>
</dbReference>
<evidence type="ECO:0000256" key="1">
    <source>
        <dbReference type="ARBA" id="ARBA00001947"/>
    </source>
</evidence>
<dbReference type="PANTHER" id="PTHR43808:SF31">
    <property type="entry name" value="N-ACETYL-L-CITRULLINE DEACETYLASE"/>
    <property type="match status" value="1"/>
</dbReference>
<evidence type="ECO:0000256" key="4">
    <source>
        <dbReference type="ARBA" id="ARBA00022723"/>
    </source>
</evidence>
<organism evidence="9 10">
    <name type="scientific">Spiroplasma corruscae</name>
    <dbReference type="NCBI Taxonomy" id="216934"/>
    <lineage>
        <taxon>Bacteria</taxon>
        <taxon>Bacillati</taxon>
        <taxon>Mycoplasmatota</taxon>
        <taxon>Mollicutes</taxon>
        <taxon>Entomoplasmatales</taxon>
        <taxon>Spiroplasmataceae</taxon>
        <taxon>Spiroplasma</taxon>
    </lineage>
</organism>
<dbReference type="KEGG" id="scou:SCORR_v1c07820"/>
<reference evidence="9 10" key="1">
    <citation type="submission" date="2017-07" db="EMBL/GenBank/DDBJ databases">
        <title>Complete genome sequence of Spiroplasma corruscae EC-1 (DSM 19793).</title>
        <authorList>
            <person name="Tsai Y.-M."/>
            <person name="Lo W.-S."/>
            <person name="Kuo C.-H."/>
        </authorList>
    </citation>
    <scope>NUCLEOTIDE SEQUENCE [LARGE SCALE GENOMIC DNA]</scope>
    <source>
        <strain evidence="9 10">EC-1</strain>
    </source>
</reference>
<accession>A0A222EQN8</accession>
<dbReference type="SUPFAM" id="SSF53187">
    <property type="entry name" value="Zn-dependent exopeptidases"/>
    <property type="match status" value="1"/>
</dbReference>
<dbReference type="InterPro" id="IPR010964">
    <property type="entry name" value="M20A_pepV-rel"/>
</dbReference>
<dbReference type="Proteomes" id="UP000203229">
    <property type="component" value="Chromosome"/>
</dbReference>
<dbReference type="Gene3D" id="3.40.630.10">
    <property type="entry name" value="Zn peptidases"/>
    <property type="match status" value="1"/>
</dbReference>
<protein>
    <submittedName>
        <fullName evidence="9">Dipeptidase PepV</fullName>
    </submittedName>
</protein>
<dbReference type="GO" id="GO:0008237">
    <property type="term" value="F:metallopeptidase activity"/>
    <property type="evidence" value="ECO:0007669"/>
    <property type="project" value="UniProtKB-KW"/>
</dbReference>
<dbReference type="GO" id="GO:0016805">
    <property type="term" value="F:dipeptidase activity"/>
    <property type="evidence" value="ECO:0007669"/>
    <property type="project" value="UniProtKB-KW"/>
</dbReference>
<dbReference type="Gene3D" id="3.30.70.360">
    <property type="match status" value="2"/>
</dbReference>
<name>A0A222EQN8_9MOLU</name>
<dbReference type="Pfam" id="PF01546">
    <property type="entry name" value="Peptidase_M20"/>
    <property type="match status" value="1"/>
</dbReference>
<evidence type="ECO:0000256" key="2">
    <source>
        <dbReference type="ARBA" id="ARBA00006247"/>
    </source>
</evidence>
<dbReference type="GO" id="GO:0006526">
    <property type="term" value="P:L-arginine biosynthetic process"/>
    <property type="evidence" value="ECO:0007669"/>
    <property type="project" value="TreeGrafter"/>
</dbReference>
<dbReference type="NCBIfam" id="TIGR01887">
    <property type="entry name" value="dipeptidaselike"/>
    <property type="match status" value="1"/>
</dbReference>
<dbReference type="InterPro" id="IPR002933">
    <property type="entry name" value="Peptidase_M20"/>
</dbReference>
<dbReference type="SUPFAM" id="SSF55031">
    <property type="entry name" value="Bacterial exopeptidase dimerisation domain"/>
    <property type="match status" value="1"/>
</dbReference>
<keyword evidence="6" id="KW-0862">Zinc</keyword>
<evidence type="ECO:0000256" key="5">
    <source>
        <dbReference type="ARBA" id="ARBA00022801"/>
    </source>
</evidence>
<dbReference type="AlphaFoldDB" id="A0A222EQN8"/>
<keyword evidence="4" id="KW-0479">Metal-binding</keyword>
<dbReference type="InterPro" id="IPR036264">
    <property type="entry name" value="Bact_exopeptidase_dim_dom"/>
</dbReference>
<proteinExistence type="inferred from homology"/>
<evidence type="ECO:0000313" key="9">
    <source>
        <dbReference type="EMBL" id="ASP28554.1"/>
    </source>
</evidence>
<evidence type="ECO:0000256" key="8">
    <source>
        <dbReference type="ARBA" id="ARBA00023049"/>
    </source>
</evidence>
<evidence type="ECO:0000256" key="3">
    <source>
        <dbReference type="ARBA" id="ARBA00022670"/>
    </source>
</evidence>
<keyword evidence="5" id="KW-0378">Hydrolase</keyword>
<gene>
    <name evidence="9" type="primary">pepV</name>
    <name evidence="9" type="ORF">SCORR_v1c07820</name>
</gene>
<dbReference type="GO" id="GO:0008270">
    <property type="term" value="F:zinc ion binding"/>
    <property type="evidence" value="ECO:0007669"/>
    <property type="project" value="InterPro"/>
</dbReference>
<keyword evidence="3" id="KW-0645">Protease</keyword>
<dbReference type="EMBL" id="CP022535">
    <property type="protein sequence ID" value="ASP28554.1"/>
    <property type="molecule type" value="Genomic_DNA"/>
</dbReference>
<dbReference type="GO" id="GO:0008777">
    <property type="term" value="F:acetylornithine deacetylase activity"/>
    <property type="evidence" value="ECO:0007669"/>
    <property type="project" value="TreeGrafter"/>
</dbReference>
<dbReference type="OrthoDB" id="9761532at2"/>
<evidence type="ECO:0000256" key="7">
    <source>
        <dbReference type="ARBA" id="ARBA00022997"/>
    </source>
</evidence>
<keyword evidence="8" id="KW-0482">Metalloprotease</keyword>
<comment type="cofactor">
    <cofactor evidence="1">
        <name>Zn(2+)</name>
        <dbReference type="ChEBI" id="CHEBI:29105"/>
    </cofactor>
</comment>
<comment type="similarity">
    <text evidence="2">Belongs to the peptidase M20A family.</text>
</comment>
<dbReference type="GO" id="GO:0006508">
    <property type="term" value="P:proteolysis"/>
    <property type="evidence" value="ECO:0007669"/>
    <property type="project" value="UniProtKB-KW"/>
</dbReference>
<keyword evidence="10" id="KW-1185">Reference proteome</keyword>
<sequence>MEINKELLLTEYFDAAIEETKKIVAMPSYRKNILKGSPVDQDIRNVLDHCIKLCKSFGMKTFIANDYKYGYADYGNGDKLFGIICHLDVVPPGNLSEWNNPPFEPIIKDGKLYGRGTFDDKGPTMMNIFSLKYLIDNNFQPDYTIRLIFGTSEETTWECMESYVGKERLCDFGYVPDGHFPVVYAEKWISDVDLIGNYKCNFEIEGGEVYNAVNDLVSYKGDKIHEIKCFLDKNSISTYIDDNKLFVKGIASHGSLPEKGVAASTWLLKAMNEVGIVHPLVQFVSEYVHLDFSMLKVFGNIVDETGVITTCNGIIKVTNDDYRFTLNIRIPCTYDPRRDVNDKLNNFIKKFDMELIVSSVENSIYFEKDSEVVKKIMSVYQQVTGDLKSEPIAIGGGTFAKSMPNIIAFGAEFNIEESTMHAYNEFVKIEELKKMIEIYTMSIIKLTIYDKII</sequence>
<evidence type="ECO:0000256" key="6">
    <source>
        <dbReference type="ARBA" id="ARBA00022833"/>
    </source>
</evidence>
<dbReference type="PANTHER" id="PTHR43808">
    <property type="entry name" value="ACETYLORNITHINE DEACETYLASE"/>
    <property type="match status" value="1"/>
</dbReference>
<dbReference type="InterPro" id="IPR050072">
    <property type="entry name" value="Peptidase_M20A"/>
</dbReference>
<evidence type="ECO:0000313" key="10">
    <source>
        <dbReference type="Proteomes" id="UP000203229"/>
    </source>
</evidence>